<protein>
    <submittedName>
        <fullName evidence="1">Uncharacterized protein</fullName>
    </submittedName>
</protein>
<gene>
    <name evidence="1" type="ORF">SAMN04487945_1460</name>
</gene>
<dbReference type="STRING" id="355548.SAMN04487945_1460"/>
<evidence type="ECO:0000313" key="1">
    <source>
        <dbReference type="EMBL" id="SEW10245.1"/>
    </source>
</evidence>
<evidence type="ECO:0000313" key="2">
    <source>
        <dbReference type="Proteomes" id="UP000198518"/>
    </source>
</evidence>
<keyword evidence="2" id="KW-1185">Reference proteome</keyword>
<accession>A0A1I0P7R0</accession>
<sequence length="94" mass="10359">MTYTEGFDSDGLADELAFAFAVFLALMSVFEAIKSLTGGDEPAREPTEQSLTLNEDALRRLEDGETVVVPRWHGRDLEIAGTQVIDVEPVEDED</sequence>
<name>A0A1I0P7R0_9EURY</name>
<dbReference type="AlphaFoldDB" id="A0A1I0P7R0"/>
<reference evidence="1 2" key="1">
    <citation type="submission" date="2016-10" db="EMBL/GenBank/DDBJ databases">
        <authorList>
            <person name="de Groot N.N."/>
        </authorList>
    </citation>
    <scope>NUCLEOTIDE SEQUENCE [LARGE SCALE GENOMIC DNA]</scope>
    <source>
        <strain evidence="1 2">CGMCC 1.5337</strain>
    </source>
</reference>
<organism evidence="1 2">
    <name type="scientific">Halobacterium jilantaiense</name>
    <dbReference type="NCBI Taxonomy" id="355548"/>
    <lineage>
        <taxon>Archaea</taxon>
        <taxon>Methanobacteriati</taxon>
        <taxon>Methanobacteriota</taxon>
        <taxon>Stenosarchaea group</taxon>
        <taxon>Halobacteria</taxon>
        <taxon>Halobacteriales</taxon>
        <taxon>Halobacteriaceae</taxon>
        <taxon>Halobacterium</taxon>
    </lineage>
</organism>
<proteinExistence type="predicted"/>
<dbReference type="RefSeq" id="WP_089668680.1">
    <property type="nucleotide sequence ID" value="NZ_FOJA01000001.1"/>
</dbReference>
<dbReference type="Proteomes" id="UP000198518">
    <property type="component" value="Unassembled WGS sequence"/>
</dbReference>
<dbReference type="EMBL" id="FOJA01000001">
    <property type="protein sequence ID" value="SEW10245.1"/>
    <property type="molecule type" value="Genomic_DNA"/>
</dbReference>